<dbReference type="Pfam" id="PF04055">
    <property type="entry name" value="Radical_SAM"/>
    <property type="match status" value="1"/>
</dbReference>
<dbReference type="InterPro" id="IPR002792">
    <property type="entry name" value="TRAM_dom"/>
</dbReference>
<dbReference type="CDD" id="cd01335">
    <property type="entry name" value="Radical_SAM"/>
    <property type="match status" value="1"/>
</dbReference>
<feature type="binding site" evidence="8">
    <location>
        <position position="154"/>
    </location>
    <ligand>
        <name>[4Fe-4S] cluster</name>
        <dbReference type="ChEBI" id="CHEBI:49883"/>
        <label>2</label>
        <note>4Fe-4S-S-AdoMet</note>
    </ligand>
</feature>
<feature type="binding site" evidence="8">
    <location>
        <position position="18"/>
    </location>
    <ligand>
        <name>[4Fe-4S] cluster</name>
        <dbReference type="ChEBI" id="CHEBI:49883"/>
        <label>1</label>
    </ligand>
</feature>
<evidence type="ECO:0000259" key="11">
    <source>
        <dbReference type="PROSITE" id="PS51918"/>
    </source>
</evidence>
<dbReference type="InterPro" id="IPR012340">
    <property type="entry name" value="NA-bd_OB-fold"/>
</dbReference>
<comment type="caution">
    <text evidence="12">The sequence shown here is derived from an EMBL/GenBank/DDBJ whole genome shotgun (WGS) entry which is preliminary data.</text>
</comment>
<dbReference type="InterPro" id="IPR058240">
    <property type="entry name" value="rSAM_sf"/>
</dbReference>
<evidence type="ECO:0000256" key="2">
    <source>
        <dbReference type="ARBA" id="ARBA00022490"/>
    </source>
</evidence>
<feature type="binding site" evidence="8">
    <location>
        <position position="55"/>
    </location>
    <ligand>
        <name>[4Fe-4S] cluster</name>
        <dbReference type="ChEBI" id="CHEBI:49883"/>
        <label>1</label>
    </ligand>
</feature>
<dbReference type="Gene3D" id="3.40.50.12160">
    <property type="entry name" value="Methylthiotransferase, N-terminal domain"/>
    <property type="match status" value="1"/>
</dbReference>
<evidence type="ECO:0000256" key="3">
    <source>
        <dbReference type="ARBA" id="ARBA00022679"/>
    </source>
</evidence>
<evidence type="ECO:0000313" key="13">
    <source>
        <dbReference type="Proteomes" id="UP000808337"/>
    </source>
</evidence>
<evidence type="ECO:0000256" key="6">
    <source>
        <dbReference type="ARBA" id="ARBA00023004"/>
    </source>
</evidence>
<dbReference type="GO" id="GO:0005829">
    <property type="term" value="C:cytosol"/>
    <property type="evidence" value="ECO:0007669"/>
    <property type="project" value="TreeGrafter"/>
</dbReference>
<dbReference type="PROSITE" id="PS50926">
    <property type="entry name" value="TRAM"/>
    <property type="match status" value="1"/>
</dbReference>
<dbReference type="FunFam" id="3.80.30.20:FF:000001">
    <property type="entry name" value="tRNA-2-methylthio-N(6)-dimethylallyladenosine synthase 2"/>
    <property type="match status" value="1"/>
</dbReference>
<dbReference type="PANTHER" id="PTHR43837">
    <property type="entry name" value="RIBOSOMAL PROTEIN S12 METHYLTHIOTRANSFERASE RIMO"/>
    <property type="match status" value="1"/>
</dbReference>
<dbReference type="NCBIfam" id="TIGR00089">
    <property type="entry name" value="MiaB/RimO family radical SAM methylthiotransferase"/>
    <property type="match status" value="1"/>
</dbReference>
<dbReference type="PROSITE" id="PS51449">
    <property type="entry name" value="MTTASE_N"/>
    <property type="match status" value="1"/>
</dbReference>
<dbReference type="SFLD" id="SFLDG01061">
    <property type="entry name" value="methylthiotransferase"/>
    <property type="match status" value="1"/>
</dbReference>
<dbReference type="PANTHER" id="PTHR43837:SF1">
    <property type="entry name" value="RIBOSOMAL PROTEIN US12 METHYLTHIOTRANSFERASE RIMO"/>
    <property type="match status" value="1"/>
</dbReference>
<keyword evidence="12" id="KW-0689">Ribosomal protein</keyword>
<dbReference type="PROSITE" id="PS51918">
    <property type="entry name" value="RADICAL_SAM"/>
    <property type="match status" value="1"/>
</dbReference>
<dbReference type="PROSITE" id="PS01278">
    <property type="entry name" value="MTTASE_RADICAL"/>
    <property type="match status" value="1"/>
</dbReference>
<feature type="domain" description="Radical SAM core" evidence="11">
    <location>
        <begin position="136"/>
        <end position="366"/>
    </location>
</feature>
<keyword evidence="7 8" id="KW-0411">Iron-sulfur</keyword>
<comment type="similarity">
    <text evidence="8">Belongs to the methylthiotransferase family. RimO subfamily.</text>
</comment>
<dbReference type="EMBL" id="JADKGY010000001">
    <property type="protein sequence ID" value="MBK9981293.1"/>
    <property type="molecule type" value="Genomic_DNA"/>
</dbReference>
<keyword evidence="4 8" id="KW-0949">S-adenosyl-L-methionine</keyword>
<dbReference type="InterPro" id="IPR013848">
    <property type="entry name" value="Methylthiotransferase_N"/>
</dbReference>
<dbReference type="SUPFAM" id="SSF102114">
    <property type="entry name" value="Radical SAM enzymes"/>
    <property type="match status" value="1"/>
</dbReference>
<dbReference type="InterPro" id="IPR023404">
    <property type="entry name" value="rSAM_horseshoe"/>
</dbReference>
<dbReference type="InterPro" id="IPR020612">
    <property type="entry name" value="Methylthiotransferase_CS"/>
</dbReference>
<dbReference type="Gene3D" id="3.80.30.20">
    <property type="entry name" value="tm_1862 like domain"/>
    <property type="match status" value="1"/>
</dbReference>
<dbReference type="GO" id="GO:0035599">
    <property type="term" value="F:aspartic acid methylthiotransferase activity"/>
    <property type="evidence" value="ECO:0007669"/>
    <property type="project" value="TreeGrafter"/>
</dbReference>
<dbReference type="InterPro" id="IPR007197">
    <property type="entry name" value="rSAM"/>
</dbReference>
<comment type="cofactor">
    <cofactor evidence="8">
        <name>[4Fe-4S] cluster</name>
        <dbReference type="ChEBI" id="CHEBI:49883"/>
    </cofactor>
    <text evidence="8">Binds 2 [4Fe-4S] clusters. One cluster is coordinated with 3 cysteines and an exchangeable S-adenosyl-L-methionine.</text>
</comment>
<comment type="function">
    <text evidence="8">Catalyzes the methylthiolation of an aspartic acid residue of ribosomal protein uS12.</text>
</comment>
<dbReference type="GO" id="GO:0046872">
    <property type="term" value="F:metal ion binding"/>
    <property type="evidence" value="ECO:0007669"/>
    <property type="project" value="UniProtKB-KW"/>
</dbReference>
<sequence length="439" mass="50505">MRTKSIHPKKVKIITLGCSKNIVDSEVLKSQLEANQFNVQHETDRHAPVVIINTCGFIDLAKEESINTILEYADEKKQGRLEKLYVTGCLSQRYKDDLEQEIPEVDAYFGTMELPSLLNTMGATYRDELLGERSIVTPAHYAYLKISEGCNRTCSFCAIPLMRGQHVSRTKESLVKEATHLANRGVRELILIAQELTYYGLDLYQRRALPELLDQLCQVKGIEWIRLHYAYPHKFPLDIIEAMKRHPQICNYLDMPLQHISDPVLKAMRRQITSDETKELIAKIRDMHPEIRIRTTFLVGFPGETQEDHEALCRFVEETKFDRVGVFEYSHEEGTRGYVLNDDVPAHVKKERAEELMAIQQSISAAHNTSLVGRELKILIDRKEGGQYVGRTEYDSPEVDNEVWIESTDKKLQPGEFVIAKITQASEYDLTGMFVKEWK</sequence>
<feature type="binding site" evidence="8">
    <location>
        <position position="150"/>
    </location>
    <ligand>
        <name>[4Fe-4S] cluster</name>
        <dbReference type="ChEBI" id="CHEBI:49883"/>
        <label>2</label>
        <note>4Fe-4S-S-AdoMet</note>
    </ligand>
</feature>
<name>A0A9D7SSP7_9BACT</name>
<keyword evidence="3 8" id="KW-0808">Transferase</keyword>
<dbReference type="NCBIfam" id="TIGR01125">
    <property type="entry name" value="30S ribosomal protein S12 methylthiotransferase RimO"/>
    <property type="match status" value="1"/>
</dbReference>
<evidence type="ECO:0000256" key="8">
    <source>
        <dbReference type="HAMAP-Rule" id="MF_01865"/>
    </source>
</evidence>
<keyword evidence="2 8" id="KW-0963">Cytoplasm</keyword>
<keyword evidence="12" id="KW-0687">Ribonucleoprotein</keyword>
<dbReference type="AlphaFoldDB" id="A0A9D7SSP7"/>
<dbReference type="InterPro" id="IPR006638">
    <property type="entry name" value="Elp3/MiaA/NifB-like_rSAM"/>
</dbReference>
<protein>
    <recommendedName>
        <fullName evidence="8">Ribosomal protein uS12 methylthiotransferase RimO</fullName>
        <shortName evidence="8">uS12 MTTase</shortName>
        <shortName evidence="8">uS12 methylthiotransferase</shortName>
        <ecNumber evidence="8">2.8.4.4</ecNumber>
    </recommendedName>
    <alternativeName>
        <fullName evidence="8">Ribosomal protein uS12 (aspartate-C(3))-methylthiotransferase</fullName>
    </alternativeName>
    <alternativeName>
        <fullName evidence="8">Ribosome maturation factor RimO</fullName>
    </alternativeName>
</protein>
<dbReference type="Pfam" id="PF00919">
    <property type="entry name" value="UPF0004"/>
    <property type="match status" value="1"/>
</dbReference>
<evidence type="ECO:0000256" key="1">
    <source>
        <dbReference type="ARBA" id="ARBA00022485"/>
    </source>
</evidence>
<feature type="binding site" evidence="8">
    <location>
        <position position="89"/>
    </location>
    <ligand>
        <name>[4Fe-4S] cluster</name>
        <dbReference type="ChEBI" id="CHEBI:49883"/>
        <label>1</label>
    </ligand>
</feature>
<proteinExistence type="inferred from homology"/>
<dbReference type="InterPro" id="IPR038135">
    <property type="entry name" value="Methylthiotransferase_N_sf"/>
</dbReference>
<dbReference type="GO" id="GO:0051539">
    <property type="term" value="F:4 iron, 4 sulfur cluster binding"/>
    <property type="evidence" value="ECO:0007669"/>
    <property type="project" value="UniProtKB-UniRule"/>
</dbReference>
<comment type="catalytic activity">
    <reaction evidence="8">
        <text>L-aspartate(89)-[ribosomal protein uS12]-hydrogen + (sulfur carrier)-SH + AH2 + 2 S-adenosyl-L-methionine = 3-methylsulfanyl-L-aspartate(89)-[ribosomal protein uS12]-hydrogen + (sulfur carrier)-H + 5'-deoxyadenosine + L-methionine + A + S-adenosyl-L-homocysteine + 2 H(+)</text>
        <dbReference type="Rhea" id="RHEA:37087"/>
        <dbReference type="Rhea" id="RHEA-COMP:10460"/>
        <dbReference type="Rhea" id="RHEA-COMP:10461"/>
        <dbReference type="Rhea" id="RHEA-COMP:14737"/>
        <dbReference type="Rhea" id="RHEA-COMP:14739"/>
        <dbReference type="ChEBI" id="CHEBI:13193"/>
        <dbReference type="ChEBI" id="CHEBI:15378"/>
        <dbReference type="ChEBI" id="CHEBI:17319"/>
        <dbReference type="ChEBI" id="CHEBI:17499"/>
        <dbReference type="ChEBI" id="CHEBI:29917"/>
        <dbReference type="ChEBI" id="CHEBI:29961"/>
        <dbReference type="ChEBI" id="CHEBI:57844"/>
        <dbReference type="ChEBI" id="CHEBI:57856"/>
        <dbReference type="ChEBI" id="CHEBI:59789"/>
        <dbReference type="ChEBI" id="CHEBI:64428"/>
        <dbReference type="ChEBI" id="CHEBI:73599"/>
        <dbReference type="EC" id="2.8.4.4"/>
    </reaction>
</comment>
<feature type="binding site" evidence="8">
    <location>
        <position position="157"/>
    </location>
    <ligand>
        <name>[4Fe-4S] cluster</name>
        <dbReference type="ChEBI" id="CHEBI:49883"/>
        <label>2</label>
        <note>4Fe-4S-S-AdoMet</note>
    </ligand>
</feature>
<comment type="subcellular location">
    <subcellularLocation>
        <location evidence="8">Cytoplasm</location>
    </subcellularLocation>
</comment>
<feature type="domain" description="MTTase N-terminal" evidence="10">
    <location>
        <begin position="9"/>
        <end position="126"/>
    </location>
</feature>
<dbReference type="InterPro" id="IPR005839">
    <property type="entry name" value="Methylthiotransferase"/>
</dbReference>
<accession>A0A9D7SSP7</accession>
<dbReference type="Proteomes" id="UP000808337">
    <property type="component" value="Unassembled WGS sequence"/>
</dbReference>
<dbReference type="SFLD" id="SFLDS00029">
    <property type="entry name" value="Radical_SAM"/>
    <property type="match status" value="1"/>
</dbReference>
<keyword evidence="1 8" id="KW-0004">4Fe-4S</keyword>
<dbReference type="InterPro" id="IPR005840">
    <property type="entry name" value="Ribosomal_uS12_MeSTrfase_RimO"/>
</dbReference>
<dbReference type="GO" id="GO:0006400">
    <property type="term" value="P:tRNA modification"/>
    <property type="evidence" value="ECO:0007669"/>
    <property type="project" value="InterPro"/>
</dbReference>
<dbReference type="SFLD" id="SFLDG01082">
    <property type="entry name" value="B12-binding_domain_containing"/>
    <property type="match status" value="1"/>
</dbReference>
<dbReference type="SFLD" id="SFLDF00274">
    <property type="entry name" value="ribosomal_protein_S12_methylth"/>
    <property type="match status" value="1"/>
</dbReference>
<feature type="domain" description="TRAM" evidence="9">
    <location>
        <begin position="369"/>
        <end position="436"/>
    </location>
</feature>
<evidence type="ECO:0000256" key="7">
    <source>
        <dbReference type="ARBA" id="ARBA00023014"/>
    </source>
</evidence>
<dbReference type="HAMAP" id="MF_01865">
    <property type="entry name" value="MTTase_RimO"/>
    <property type="match status" value="1"/>
</dbReference>
<evidence type="ECO:0000313" key="12">
    <source>
        <dbReference type="EMBL" id="MBK9981293.1"/>
    </source>
</evidence>
<dbReference type="Gene3D" id="2.40.50.140">
    <property type="entry name" value="Nucleic acid-binding proteins"/>
    <property type="match status" value="1"/>
</dbReference>
<dbReference type="Pfam" id="PF18693">
    <property type="entry name" value="TRAM_2"/>
    <property type="match status" value="1"/>
</dbReference>
<organism evidence="12 13">
    <name type="scientific">Candidatus Opimibacter skivensis</name>
    <dbReference type="NCBI Taxonomy" id="2982028"/>
    <lineage>
        <taxon>Bacteria</taxon>
        <taxon>Pseudomonadati</taxon>
        <taxon>Bacteroidota</taxon>
        <taxon>Saprospiria</taxon>
        <taxon>Saprospirales</taxon>
        <taxon>Saprospiraceae</taxon>
        <taxon>Candidatus Opimibacter</taxon>
    </lineage>
</organism>
<dbReference type="EC" id="2.8.4.4" evidence="8"/>
<reference evidence="12 13" key="1">
    <citation type="submission" date="2020-10" db="EMBL/GenBank/DDBJ databases">
        <title>Connecting structure to function with the recovery of over 1000 high-quality activated sludge metagenome-assembled genomes encoding full-length rRNA genes using long-read sequencing.</title>
        <authorList>
            <person name="Singleton C.M."/>
            <person name="Petriglieri F."/>
            <person name="Kristensen J.M."/>
            <person name="Kirkegaard R.H."/>
            <person name="Michaelsen T.Y."/>
            <person name="Andersen M.H."/>
            <person name="Karst S.M."/>
            <person name="Dueholm M.S."/>
            <person name="Nielsen P.H."/>
            <person name="Albertsen M."/>
        </authorList>
    </citation>
    <scope>NUCLEOTIDE SEQUENCE [LARGE SCALE GENOMIC DNA]</scope>
    <source>
        <strain evidence="12">Ribe_18-Q3-R11-54_MAXAC.273</strain>
    </source>
</reference>
<keyword evidence="6 8" id="KW-0408">Iron</keyword>
<dbReference type="GO" id="GO:0005840">
    <property type="term" value="C:ribosome"/>
    <property type="evidence" value="ECO:0007669"/>
    <property type="project" value="UniProtKB-KW"/>
</dbReference>
<evidence type="ECO:0000256" key="4">
    <source>
        <dbReference type="ARBA" id="ARBA00022691"/>
    </source>
</evidence>
<dbReference type="SMART" id="SM00729">
    <property type="entry name" value="Elp3"/>
    <property type="match status" value="1"/>
</dbReference>
<keyword evidence="5 8" id="KW-0479">Metal-binding</keyword>
<evidence type="ECO:0000256" key="5">
    <source>
        <dbReference type="ARBA" id="ARBA00022723"/>
    </source>
</evidence>
<evidence type="ECO:0000259" key="10">
    <source>
        <dbReference type="PROSITE" id="PS51449"/>
    </source>
</evidence>
<dbReference type="GO" id="GO:0103039">
    <property type="term" value="F:protein methylthiotransferase activity"/>
    <property type="evidence" value="ECO:0007669"/>
    <property type="project" value="UniProtKB-EC"/>
</dbReference>
<gene>
    <name evidence="8 12" type="primary">rimO</name>
    <name evidence="12" type="ORF">IPP15_02515</name>
</gene>
<evidence type="ECO:0000259" key="9">
    <source>
        <dbReference type="PROSITE" id="PS50926"/>
    </source>
</evidence>